<organism evidence="2 3">
    <name type="scientific">Enterococcus avium</name>
    <name type="common">Streptococcus avium</name>
    <dbReference type="NCBI Taxonomy" id="33945"/>
    <lineage>
        <taxon>Bacteria</taxon>
        <taxon>Bacillati</taxon>
        <taxon>Bacillota</taxon>
        <taxon>Bacilli</taxon>
        <taxon>Lactobacillales</taxon>
        <taxon>Enterococcaceae</taxon>
        <taxon>Enterococcus</taxon>
    </lineage>
</organism>
<dbReference type="Pfam" id="PF13565">
    <property type="entry name" value="HTH_32"/>
    <property type="match status" value="1"/>
</dbReference>
<evidence type="ECO:0000313" key="2">
    <source>
        <dbReference type="EMBL" id="RVU95120.1"/>
    </source>
</evidence>
<dbReference type="Pfam" id="PF09299">
    <property type="entry name" value="Mu-transpos_C"/>
    <property type="match status" value="1"/>
</dbReference>
<dbReference type="SUPFAM" id="SSF50610">
    <property type="entry name" value="mu transposase, C-terminal domain"/>
    <property type="match status" value="1"/>
</dbReference>
<dbReference type="AlphaFoldDB" id="A0A437UNE2"/>
<evidence type="ECO:0000313" key="3">
    <source>
        <dbReference type="Proteomes" id="UP000288388"/>
    </source>
</evidence>
<reference evidence="2 3" key="1">
    <citation type="submission" date="2018-12" db="EMBL/GenBank/DDBJ databases">
        <title>A novel vanA-carrying plasmid in a clinical isolate of Enterococcus avium.</title>
        <authorList>
            <person name="Bernasconi O.J."/>
            <person name="Luzzaro F."/>
            <person name="Endimiani A."/>
        </authorList>
    </citation>
    <scope>NUCLEOTIDE SEQUENCE [LARGE SCALE GENOMIC DNA]</scope>
    <source>
        <strain evidence="2 3">LC0559/18</strain>
    </source>
</reference>
<feature type="domain" description="Integrase catalytic" evidence="1">
    <location>
        <begin position="155"/>
        <end position="340"/>
    </location>
</feature>
<dbReference type="InterPro" id="IPR001584">
    <property type="entry name" value="Integrase_cat-core"/>
</dbReference>
<dbReference type="GO" id="GO:0015074">
    <property type="term" value="P:DNA integration"/>
    <property type="evidence" value="ECO:0007669"/>
    <property type="project" value="InterPro"/>
</dbReference>
<proteinExistence type="predicted"/>
<protein>
    <submittedName>
        <fullName evidence="2">Transposase</fullName>
    </submittedName>
</protein>
<dbReference type="InterPro" id="IPR009057">
    <property type="entry name" value="Homeodomain-like_sf"/>
</dbReference>
<dbReference type="EMBL" id="RYZS01000001">
    <property type="protein sequence ID" value="RVU95120.1"/>
    <property type="molecule type" value="Genomic_DNA"/>
</dbReference>
<dbReference type="PANTHER" id="PTHR35004:SF6">
    <property type="entry name" value="TRANSPOSASE"/>
    <property type="match status" value="1"/>
</dbReference>
<dbReference type="PANTHER" id="PTHR35004">
    <property type="entry name" value="TRANSPOSASE RV3428C-RELATED"/>
    <property type="match status" value="1"/>
</dbReference>
<dbReference type="InterPro" id="IPR009004">
    <property type="entry name" value="Transposase_Mu_C"/>
</dbReference>
<dbReference type="Pfam" id="PF00665">
    <property type="entry name" value="rve"/>
    <property type="match status" value="1"/>
</dbReference>
<gene>
    <name evidence="2" type="ORF">EK398_09910</name>
</gene>
<dbReference type="InterPro" id="IPR015378">
    <property type="entry name" value="Transposase-like_Mu_C"/>
</dbReference>
<dbReference type="InterPro" id="IPR036397">
    <property type="entry name" value="RNaseH_sf"/>
</dbReference>
<dbReference type="Gene3D" id="3.30.420.10">
    <property type="entry name" value="Ribonuclease H-like superfamily/Ribonuclease H"/>
    <property type="match status" value="1"/>
</dbReference>
<dbReference type="InterPro" id="IPR012337">
    <property type="entry name" value="RNaseH-like_sf"/>
</dbReference>
<comment type="caution">
    <text evidence="2">The sequence shown here is derived from an EMBL/GenBank/DDBJ whole genome shotgun (WGS) entry which is preliminary data.</text>
</comment>
<dbReference type="SUPFAM" id="SSF53098">
    <property type="entry name" value="Ribonuclease H-like"/>
    <property type="match status" value="1"/>
</dbReference>
<dbReference type="GO" id="GO:0003676">
    <property type="term" value="F:nucleic acid binding"/>
    <property type="evidence" value="ECO:0007669"/>
    <property type="project" value="InterPro"/>
</dbReference>
<dbReference type="RefSeq" id="WP_127978975.1">
    <property type="nucleotide sequence ID" value="NZ_JARPVY010000008.1"/>
</dbReference>
<accession>A0A437UNE2</accession>
<dbReference type="PROSITE" id="PS50994">
    <property type="entry name" value="INTEGRASE"/>
    <property type="match status" value="1"/>
</dbReference>
<sequence>MKNRKDQLANHSDAQRQAAMAKYKMIKPNLDYTKSLAEVSEDKRIPLRTLQRWKKHYQEEGLIGLVHKKRSDSGKTRLEPEVITEIERLFLSYRKMSIATIQRKLGDFCSEKKCVPPSYSQVYKATKSLPSSVGVLAHEGEKVYSEKFDLIKIREPKRPNEVWQADHTLLDIEIIDTKGVPKRPWLTIIMDDYSRAIAGYSVSFDSPSAIHTALTLHQAVWTKRDSKWPVCGIPEYFYTDHGSDFTSDHLEQVAIDLRINLLFSKVGVPRGRGKIERFFLTVNQFFLESLPGYIGSSDKAQRLNFQEFRNKLHHFLIYDNNHKEHSSIKMCPTDKWNSKSFLPNLPENLEKLDLLLLEISKSRKVHSDGIHFQGLRYTNPNLSAFVGESVLIRYNPSDIAEIRVFYRNQFLCNAISPEISKYSININDLIAARNKRKKILKEKIHSPSSVDLLITEQEEKDTYSNRKKKSTLKRYINE</sequence>
<name>A0A437UNE2_ENTAV</name>
<dbReference type="SUPFAM" id="SSF46689">
    <property type="entry name" value="Homeodomain-like"/>
    <property type="match status" value="1"/>
</dbReference>
<dbReference type="Proteomes" id="UP000288388">
    <property type="component" value="Unassembled WGS sequence"/>
</dbReference>
<evidence type="ECO:0000259" key="1">
    <source>
        <dbReference type="PROSITE" id="PS50994"/>
    </source>
</evidence>